<keyword evidence="2" id="KW-0808">Transferase</keyword>
<dbReference type="Pfam" id="PF03372">
    <property type="entry name" value="Exo_endo_phos"/>
    <property type="match status" value="1"/>
</dbReference>
<evidence type="ECO:0000313" key="3">
    <source>
        <dbReference type="Proteomes" id="UP000037510"/>
    </source>
</evidence>
<name>A0A0L7LMU5_OPEBR</name>
<proteinExistence type="predicted"/>
<sequence>MVIHRKRKLNSNKCGTAKRPTKILVAELTSAIYISRLNKCTTANDIKEHITERAISGLRVSNFGCFGSLLRELTAVIIQLIMDVKDSNITIISFNCKGLKRSVDQIREICKCADIIALQETWLWPHDLDFVSQIDPDFDSIAKSSMDTSVGVIRGRPHGGMALLWNKTKFAKVSVIECSSDRLQAVQITVGEVCQSMNISSQKSSNGIVWGVRNSSQMKSYFKYCEKKLSDMMKSIVIPVVKNKTGDLGSASNYRPISLGTVIGKVFERLLQPLLLKNVSIDDAQFGFRPARAGPGIPISREN</sequence>
<keyword evidence="3" id="KW-1185">Reference proteome</keyword>
<feature type="domain" description="Endonuclease/exonuclease/phosphatase" evidence="1">
    <location>
        <begin position="92"/>
        <end position="173"/>
    </location>
</feature>
<dbReference type="SUPFAM" id="SSF56219">
    <property type="entry name" value="DNase I-like"/>
    <property type="match status" value="1"/>
</dbReference>
<gene>
    <name evidence="2" type="ORF">OBRU01_05445</name>
</gene>
<evidence type="ECO:0000313" key="2">
    <source>
        <dbReference type="EMBL" id="KOB76659.1"/>
    </source>
</evidence>
<dbReference type="Proteomes" id="UP000037510">
    <property type="component" value="Unassembled WGS sequence"/>
</dbReference>
<organism evidence="2 3">
    <name type="scientific">Operophtera brumata</name>
    <name type="common">Winter moth</name>
    <name type="synonym">Phalaena brumata</name>
    <dbReference type="NCBI Taxonomy" id="104452"/>
    <lineage>
        <taxon>Eukaryota</taxon>
        <taxon>Metazoa</taxon>
        <taxon>Ecdysozoa</taxon>
        <taxon>Arthropoda</taxon>
        <taxon>Hexapoda</taxon>
        <taxon>Insecta</taxon>
        <taxon>Pterygota</taxon>
        <taxon>Neoptera</taxon>
        <taxon>Endopterygota</taxon>
        <taxon>Lepidoptera</taxon>
        <taxon>Glossata</taxon>
        <taxon>Ditrysia</taxon>
        <taxon>Geometroidea</taxon>
        <taxon>Geometridae</taxon>
        <taxon>Larentiinae</taxon>
        <taxon>Operophtera</taxon>
    </lineage>
</organism>
<reference evidence="2 3" key="1">
    <citation type="journal article" date="2015" name="Genome Biol. Evol.">
        <title>The genome of winter moth (Operophtera brumata) provides a genomic perspective on sexual dimorphism and phenology.</title>
        <authorList>
            <person name="Derks M.F."/>
            <person name="Smit S."/>
            <person name="Salis L."/>
            <person name="Schijlen E."/>
            <person name="Bossers A."/>
            <person name="Mateman C."/>
            <person name="Pijl A.S."/>
            <person name="de Ridder D."/>
            <person name="Groenen M.A."/>
            <person name="Visser M.E."/>
            <person name="Megens H.J."/>
        </authorList>
    </citation>
    <scope>NUCLEOTIDE SEQUENCE [LARGE SCALE GENOMIC DNA]</scope>
    <source>
        <strain evidence="2">WM2013NL</strain>
        <tissue evidence="2">Head and thorax</tissue>
    </source>
</reference>
<accession>A0A0L7LMU5</accession>
<dbReference type="GO" id="GO:0003964">
    <property type="term" value="F:RNA-directed DNA polymerase activity"/>
    <property type="evidence" value="ECO:0007669"/>
    <property type="project" value="UniProtKB-KW"/>
</dbReference>
<dbReference type="EMBL" id="JTDY01000564">
    <property type="protein sequence ID" value="KOB76659.1"/>
    <property type="molecule type" value="Genomic_DNA"/>
</dbReference>
<dbReference type="AlphaFoldDB" id="A0A0L7LMU5"/>
<evidence type="ECO:0000259" key="1">
    <source>
        <dbReference type="Pfam" id="PF03372"/>
    </source>
</evidence>
<comment type="caution">
    <text evidence="2">The sequence shown here is derived from an EMBL/GenBank/DDBJ whole genome shotgun (WGS) entry which is preliminary data.</text>
</comment>
<dbReference type="Gene3D" id="3.60.10.10">
    <property type="entry name" value="Endonuclease/exonuclease/phosphatase"/>
    <property type="match status" value="1"/>
</dbReference>
<keyword evidence="2" id="KW-0695">RNA-directed DNA polymerase</keyword>
<protein>
    <submittedName>
        <fullName evidence="2">Reverse transcriptase</fullName>
    </submittedName>
</protein>
<dbReference type="InterPro" id="IPR005135">
    <property type="entry name" value="Endo/exonuclease/phosphatase"/>
</dbReference>
<keyword evidence="2" id="KW-0548">Nucleotidyltransferase</keyword>
<dbReference type="InterPro" id="IPR036691">
    <property type="entry name" value="Endo/exonu/phosph_ase_sf"/>
</dbReference>